<reference evidence="3 4" key="1">
    <citation type="submission" date="2017-11" db="EMBL/GenBank/DDBJ databases">
        <title>Complete genome sequence of Sphingomonas sp. Strain Cra20, a psychrotolerant potential plant growth promoting rhizobacteria.</title>
        <authorList>
            <person name="Luo Y."/>
        </authorList>
    </citation>
    <scope>NUCLEOTIDE SEQUENCE [LARGE SCALE GENOMIC DNA]</scope>
    <source>
        <strain evidence="3 4">Cra20</strain>
    </source>
</reference>
<feature type="transmembrane region" description="Helical" evidence="2">
    <location>
        <begin position="33"/>
        <end position="51"/>
    </location>
</feature>
<dbReference type="KEGG" id="sphc:CVN68_01760"/>
<feature type="transmembrane region" description="Helical" evidence="2">
    <location>
        <begin position="63"/>
        <end position="86"/>
    </location>
</feature>
<dbReference type="InterPro" id="IPR025291">
    <property type="entry name" value="DUF4153"/>
</dbReference>
<keyword evidence="4" id="KW-1185">Reference proteome</keyword>
<feature type="transmembrane region" description="Helical" evidence="2">
    <location>
        <begin position="185"/>
        <end position="203"/>
    </location>
</feature>
<evidence type="ECO:0000313" key="4">
    <source>
        <dbReference type="Proteomes" id="UP000229081"/>
    </source>
</evidence>
<feature type="transmembrane region" description="Helical" evidence="2">
    <location>
        <begin position="303"/>
        <end position="323"/>
    </location>
</feature>
<protein>
    <submittedName>
        <fullName evidence="3">DUF4173 domain-containing protein</fullName>
    </submittedName>
</protein>
<organism evidence="3 4">
    <name type="scientific">Sphingomonas psychrotolerans</name>
    <dbReference type="NCBI Taxonomy" id="1327635"/>
    <lineage>
        <taxon>Bacteria</taxon>
        <taxon>Pseudomonadati</taxon>
        <taxon>Pseudomonadota</taxon>
        <taxon>Alphaproteobacteria</taxon>
        <taxon>Sphingomonadales</taxon>
        <taxon>Sphingomonadaceae</taxon>
        <taxon>Sphingomonas</taxon>
    </lineage>
</organism>
<name>A0A2K8MGJ7_9SPHN</name>
<sequence length="537" mass="57702">MQLRISSSFVVKAVAAAALVGLADRLFWVGRGVGTTLGFFALAWIVATLALSPRVWRDRRSWIAAAGALLLAVPLLDAPGLLAWLLFWTSLTMAVLLPRAPGFDHAGRWVLRLILHGIASVVGPWQDMFRLRRPLGRNLPRQRILPLLPLPLLGGAVFLALFASANPVIGDALYRIGMPRVDDATLGRVLFWIVIATTVWATLRPRRIGLPAIAPRTGAPLTLPGVSTGSVLLALWTFNALFALQNGLDIAFLWSGAPLPEGVTLADYAHRGAYPLIATALLAGLFVLVALRPGSATAAVPAIRQLVVLWIAQNIFLVASSILRTIDYIEVYSLTGLRIAALIWMVLVALGLVLIVWRMLRGRSAGWLINANVAAALLVLTGCTMVDLGSVAAAWNIRHAREVGGKGAELDLCYLGSLGPSALTSLVTLELRPDLRPDFAERLAWVRHDVLIQTIDGQLGGDSTWRNGRRLREIRNMLAGRKLQAAPLRGPAGRDCDGALRPPPAPPEPAPQPENAPTASVAEQLVPRPALTNEAAQ</sequence>
<evidence type="ECO:0000313" key="3">
    <source>
        <dbReference type="EMBL" id="ATY30869.1"/>
    </source>
</evidence>
<feature type="region of interest" description="Disordered" evidence="1">
    <location>
        <begin position="483"/>
        <end position="537"/>
    </location>
</feature>
<feature type="transmembrane region" description="Helical" evidence="2">
    <location>
        <begin position="223"/>
        <end position="244"/>
    </location>
</feature>
<accession>A0A2K8MGJ7</accession>
<dbReference type="AlphaFoldDB" id="A0A2K8MGJ7"/>
<dbReference type="RefSeq" id="WP_100280680.1">
    <property type="nucleotide sequence ID" value="NZ_CP024923.1"/>
</dbReference>
<feature type="transmembrane region" description="Helical" evidence="2">
    <location>
        <begin position="369"/>
        <end position="395"/>
    </location>
</feature>
<dbReference type="Proteomes" id="UP000229081">
    <property type="component" value="Chromosome"/>
</dbReference>
<proteinExistence type="predicted"/>
<feature type="transmembrane region" description="Helical" evidence="2">
    <location>
        <begin position="106"/>
        <end position="123"/>
    </location>
</feature>
<keyword evidence="2" id="KW-0812">Transmembrane</keyword>
<feature type="transmembrane region" description="Helical" evidence="2">
    <location>
        <begin position="335"/>
        <end position="357"/>
    </location>
</feature>
<evidence type="ECO:0000256" key="2">
    <source>
        <dbReference type="SAM" id="Phobius"/>
    </source>
</evidence>
<feature type="transmembrane region" description="Helical" evidence="2">
    <location>
        <begin position="144"/>
        <end position="165"/>
    </location>
</feature>
<evidence type="ECO:0000256" key="1">
    <source>
        <dbReference type="SAM" id="MobiDB-lite"/>
    </source>
</evidence>
<feature type="transmembrane region" description="Helical" evidence="2">
    <location>
        <begin position="273"/>
        <end position="291"/>
    </location>
</feature>
<feature type="compositionally biased region" description="Pro residues" evidence="1">
    <location>
        <begin position="501"/>
        <end position="514"/>
    </location>
</feature>
<keyword evidence="2" id="KW-1133">Transmembrane helix</keyword>
<dbReference type="Pfam" id="PF13687">
    <property type="entry name" value="DUF4153"/>
    <property type="match status" value="1"/>
</dbReference>
<dbReference type="OrthoDB" id="7280060at2"/>
<gene>
    <name evidence="3" type="ORF">CVN68_01760</name>
</gene>
<dbReference type="EMBL" id="CP024923">
    <property type="protein sequence ID" value="ATY30869.1"/>
    <property type="molecule type" value="Genomic_DNA"/>
</dbReference>
<keyword evidence="2" id="KW-0472">Membrane</keyword>